<evidence type="ECO:0008006" key="4">
    <source>
        <dbReference type="Google" id="ProtNLM"/>
    </source>
</evidence>
<keyword evidence="3" id="KW-1185">Reference proteome</keyword>
<keyword evidence="1" id="KW-1133">Transmembrane helix</keyword>
<evidence type="ECO:0000256" key="1">
    <source>
        <dbReference type="SAM" id="Phobius"/>
    </source>
</evidence>
<evidence type="ECO:0000313" key="3">
    <source>
        <dbReference type="Proteomes" id="UP000692954"/>
    </source>
</evidence>
<feature type="transmembrane region" description="Helical" evidence="1">
    <location>
        <begin position="61"/>
        <end position="82"/>
    </location>
</feature>
<feature type="transmembrane region" description="Helical" evidence="1">
    <location>
        <begin position="88"/>
        <end position="110"/>
    </location>
</feature>
<gene>
    <name evidence="2" type="ORF">PSON_ATCC_30995.1.T0650001</name>
</gene>
<dbReference type="AlphaFoldDB" id="A0A8S1P056"/>
<dbReference type="Proteomes" id="UP000692954">
    <property type="component" value="Unassembled WGS sequence"/>
</dbReference>
<feature type="transmembrane region" description="Helical" evidence="1">
    <location>
        <begin position="122"/>
        <end position="141"/>
    </location>
</feature>
<proteinExistence type="predicted"/>
<organism evidence="2 3">
    <name type="scientific">Paramecium sonneborni</name>
    <dbReference type="NCBI Taxonomy" id="65129"/>
    <lineage>
        <taxon>Eukaryota</taxon>
        <taxon>Sar</taxon>
        <taxon>Alveolata</taxon>
        <taxon>Ciliophora</taxon>
        <taxon>Intramacronucleata</taxon>
        <taxon>Oligohymenophorea</taxon>
        <taxon>Peniculida</taxon>
        <taxon>Parameciidae</taxon>
        <taxon>Paramecium</taxon>
    </lineage>
</organism>
<keyword evidence="1" id="KW-0472">Membrane</keyword>
<sequence length="168" mass="19916">MIVIKKSFKKQSFQKQVERLKQNIVIGYQTSNWIIGIVKHLILLQYISNKILDKLYDQNTILIPAIISALMVLAFDVDQLILDGNYGATFLFFLLHDGKLYLLAIYLVSFSKFQEIHYYHPFFFILYSNQSYVMLFMYSFQLYQLEILIPIQYGFLDLSFYSLLLVVY</sequence>
<evidence type="ECO:0000313" key="2">
    <source>
        <dbReference type="EMBL" id="CAD8095613.1"/>
    </source>
</evidence>
<accession>A0A8S1P056</accession>
<protein>
    <recommendedName>
        <fullName evidence="4">Transmembrane protein</fullName>
    </recommendedName>
</protein>
<feature type="transmembrane region" description="Helical" evidence="1">
    <location>
        <begin position="147"/>
        <end position="167"/>
    </location>
</feature>
<name>A0A8S1P056_9CILI</name>
<keyword evidence="1" id="KW-0812">Transmembrane</keyword>
<dbReference type="EMBL" id="CAJJDN010000065">
    <property type="protein sequence ID" value="CAD8095613.1"/>
    <property type="molecule type" value="Genomic_DNA"/>
</dbReference>
<comment type="caution">
    <text evidence="2">The sequence shown here is derived from an EMBL/GenBank/DDBJ whole genome shotgun (WGS) entry which is preliminary data.</text>
</comment>
<reference evidence="2" key="1">
    <citation type="submission" date="2021-01" db="EMBL/GenBank/DDBJ databases">
        <authorList>
            <consortium name="Genoscope - CEA"/>
            <person name="William W."/>
        </authorList>
    </citation>
    <scope>NUCLEOTIDE SEQUENCE</scope>
</reference>